<feature type="transmembrane region" description="Helical" evidence="1">
    <location>
        <begin position="399"/>
        <end position="424"/>
    </location>
</feature>
<keyword evidence="5" id="KW-1185">Reference proteome</keyword>
<keyword evidence="1" id="KW-1133">Transmembrane helix</keyword>
<dbReference type="CDD" id="cd02947">
    <property type="entry name" value="TRX_family"/>
    <property type="match status" value="1"/>
</dbReference>
<protein>
    <submittedName>
        <fullName evidence="4">Thioredoxin-like domain-containing protein</fullName>
    </submittedName>
</protein>
<accession>A0A1I3QIL9</accession>
<gene>
    <name evidence="4" type="ORF">SAMN05421753_118111</name>
</gene>
<sequence>MRRDFCPVVCLALWGALNGSVAFAGNFACDDAEIVAAAEHARLRSANFWQGKPLPGDWSSPCPIRVSRCADAGGQTQFSFDQGEVFGWKMLVAGSRSAILRDVIPHEVDHMVRASLVRRPIERWLDEGCAALLESESVHLRLRTIANGIDPSLFSASWLERQHYPVTTRGVEELYAGGFSLVEFLLTKSSPGTLLAFQQSSGSIAARLQQHYQLTPEKLPQVWSAWRAQRKGTSCTATGCLLHPAQANAASESGRPKLTVWTAAWCPACQAFRSDLAQVPNFRETLGQQFQIQFVDFNQHAGEAQREGITLLPTFVTSDHFLTGYQGADDLLRRLGIAVSPSPNAEQKPPPQLPAASLPMALEQPAPATPPPQPAIAPKHLPAGKVLELVPVALTILQWAGVIGGTVATGGLGGIAVAGAMFLLRRRATRASSSKQGGTAGGSAPFPRQLDEACELLAVGQSEGRVAVLDALRGLFLDDELEKLANSTDPAKVKLAGDLRTAIDARVDEVAPLTTTFSDT</sequence>
<dbReference type="Pfam" id="PF13098">
    <property type="entry name" value="Thioredoxin_2"/>
    <property type="match status" value="1"/>
</dbReference>
<dbReference type="RefSeq" id="WP_092054961.1">
    <property type="nucleotide sequence ID" value="NZ_FOQD01000018.1"/>
</dbReference>
<feature type="signal peptide" evidence="2">
    <location>
        <begin position="1"/>
        <end position="24"/>
    </location>
</feature>
<evidence type="ECO:0000313" key="4">
    <source>
        <dbReference type="EMBL" id="SFJ33898.1"/>
    </source>
</evidence>
<organism evidence="4 5">
    <name type="scientific">Planctomicrobium piriforme</name>
    <dbReference type="NCBI Taxonomy" id="1576369"/>
    <lineage>
        <taxon>Bacteria</taxon>
        <taxon>Pseudomonadati</taxon>
        <taxon>Planctomycetota</taxon>
        <taxon>Planctomycetia</taxon>
        <taxon>Planctomycetales</taxon>
        <taxon>Planctomycetaceae</taxon>
        <taxon>Planctomicrobium</taxon>
    </lineage>
</organism>
<dbReference type="OrthoDB" id="260154at2"/>
<keyword evidence="1" id="KW-0812">Transmembrane</keyword>
<reference evidence="5" key="1">
    <citation type="submission" date="2016-10" db="EMBL/GenBank/DDBJ databases">
        <authorList>
            <person name="Varghese N."/>
            <person name="Submissions S."/>
        </authorList>
    </citation>
    <scope>NUCLEOTIDE SEQUENCE [LARGE SCALE GENOMIC DNA]</scope>
    <source>
        <strain evidence="5">DSM 26348</strain>
    </source>
</reference>
<proteinExistence type="predicted"/>
<evidence type="ECO:0000313" key="5">
    <source>
        <dbReference type="Proteomes" id="UP000199518"/>
    </source>
</evidence>
<dbReference type="Gene3D" id="3.40.30.10">
    <property type="entry name" value="Glutaredoxin"/>
    <property type="match status" value="1"/>
</dbReference>
<dbReference type="STRING" id="1576369.SAMN05421753_118111"/>
<dbReference type="EMBL" id="FOQD01000018">
    <property type="protein sequence ID" value="SFJ33898.1"/>
    <property type="molecule type" value="Genomic_DNA"/>
</dbReference>
<keyword evidence="2" id="KW-0732">Signal</keyword>
<name>A0A1I3QIL9_9PLAN</name>
<evidence type="ECO:0000259" key="3">
    <source>
        <dbReference type="Pfam" id="PF13098"/>
    </source>
</evidence>
<dbReference type="InterPro" id="IPR036249">
    <property type="entry name" value="Thioredoxin-like_sf"/>
</dbReference>
<dbReference type="AlphaFoldDB" id="A0A1I3QIL9"/>
<evidence type="ECO:0000256" key="2">
    <source>
        <dbReference type="SAM" id="SignalP"/>
    </source>
</evidence>
<feature type="chain" id="PRO_5011475942" evidence="2">
    <location>
        <begin position="25"/>
        <end position="520"/>
    </location>
</feature>
<feature type="domain" description="Thioredoxin-like fold" evidence="3">
    <location>
        <begin position="251"/>
        <end position="334"/>
    </location>
</feature>
<keyword evidence="1" id="KW-0472">Membrane</keyword>
<dbReference type="Proteomes" id="UP000199518">
    <property type="component" value="Unassembled WGS sequence"/>
</dbReference>
<evidence type="ECO:0000256" key="1">
    <source>
        <dbReference type="SAM" id="Phobius"/>
    </source>
</evidence>
<dbReference type="SUPFAM" id="SSF52833">
    <property type="entry name" value="Thioredoxin-like"/>
    <property type="match status" value="1"/>
</dbReference>
<dbReference type="InterPro" id="IPR012336">
    <property type="entry name" value="Thioredoxin-like_fold"/>
</dbReference>